<reference evidence="2 3" key="1">
    <citation type="submission" date="2019-09" db="EMBL/GenBank/DDBJ databases">
        <title>Genome sequence of Adhaeribacter sp. M2.</title>
        <authorList>
            <person name="Srinivasan S."/>
        </authorList>
    </citation>
    <scope>NUCLEOTIDE SEQUENCE [LARGE SCALE GENOMIC DNA]</scope>
    <source>
        <strain evidence="2 3">M2</strain>
    </source>
</reference>
<dbReference type="Pfam" id="PF26395">
    <property type="entry name" value="E2-CBASS"/>
    <property type="match status" value="1"/>
</dbReference>
<dbReference type="Proteomes" id="UP000326570">
    <property type="component" value="Unassembled WGS sequence"/>
</dbReference>
<sequence>MKIKWPIRSFNKYAFLTYQKRLIEQHYNFLTCSIQDNVLSCLGWVQPSGCKDKYKVKIEYVTGFEPRSTILFPKIDPCKEIHMYNDHSLCLHYPKDMPWNERIKVAYYTIPWVIEWVIFYELYLINGNEWKGRESPTHFKESEKNINKDKGL</sequence>
<comment type="caution">
    <text evidence="2">The sequence shown here is derived from an EMBL/GenBank/DDBJ whole genome shotgun (WGS) entry which is preliminary data.</text>
</comment>
<evidence type="ECO:0000313" key="2">
    <source>
        <dbReference type="EMBL" id="KAA9331150.1"/>
    </source>
</evidence>
<organism evidence="2 3">
    <name type="scientific">Adhaeribacter soli</name>
    <dbReference type="NCBI Taxonomy" id="2607655"/>
    <lineage>
        <taxon>Bacteria</taxon>
        <taxon>Pseudomonadati</taxon>
        <taxon>Bacteroidota</taxon>
        <taxon>Cytophagia</taxon>
        <taxon>Cytophagales</taxon>
        <taxon>Hymenobacteraceae</taxon>
        <taxon>Adhaeribacter</taxon>
    </lineage>
</organism>
<name>A0A5N1ISR2_9BACT</name>
<evidence type="ECO:0000313" key="3">
    <source>
        <dbReference type="Proteomes" id="UP000326570"/>
    </source>
</evidence>
<keyword evidence="3" id="KW-1185">Reference proteome</keyword>
<dbReference type="AlphaFoldDB" id="A0A5N1ISR2"/>
<dbReference type="EMBL" id="VTWT01000008">
    <property type="protein sequence ID" value="KAA9331150.1"/>
    <property type="molecule type" value="Genomic_DNA"/>
</dbReference>
<dbReference type="InterPro" id="IPR058588">
    <property type="entry name" value="E2-CBASS"/>
</dbReference>
<protein>
    <recommendedName>
        <fullName evidence="1">Type II CBASS E2 protein domain-containing protein</fullName>
    </recommendedName>
</protein>
<feature type="domain" description="Type II CBASS E2 protein" evidence="1">
    <location>
        <begin position="19"/>
        <end position="135"/>
    </location>
</feature>
<evidence type="ECO:0000259" key="1">
    <source>
        <dbReference type="Pfam" id="PF26395"/>
    </source>
</evidence>
<accession>A0A5N1ISR2</accession>
<dbReference type="RefSeq" id="WP_150904673.1">
    <property type="nucleotide sequence ID" value="NZ_VTWT01000008.1"/>
</dbReference>
<gene>
    <name evidence="2" type="ORF">F0P94_14745</name>
</gene>
<proteinExistence type="predicted"/>